<feature type="transmembrane region" description="Helical" evidence="1">
    <location>
        <begin position="106"/>
        <end position="129"/>
    </location>
</feature>
<keyword evidence="1" id="KW-0812">Transmembrane</keyword>
<dbReference type="RefSeq" id="WP_059575088.1">
    <property type="nucleotide sequence ID" value="NZ_CM003769.1"/>
</dbReference>
<accession>A0AAW3PXW3</accession>
<dbReference type="AlphaFoldDB" id="A0AAW3PXW3"/>
<evidence type="ECO:0000256" key="1">
    <source>
        <dbReference type="SAM" id="Phobius"/>
    </source>
</evidence>
<dbReference type="EMBL" id="LNJP01000002">
    <property type="protein sequence ID" value="KWZ33349.1"/>
    <property type="molecule type" value="Genomic_DNA"/>
</dbReference>
<protein>
    <submittedName>
        <fullName evidence="2">Cytochrome C oxidase subunit I</fullName>
    </submittedName>
</protein>
<comment type="caution">
    <text evidence="2">The sequence shown here is derived from an EMBL/GenBank/DDBJ whole genome shotgun (WGS) entry which is preliminary data.</text>
</comment>
<evidence type="ECO:0000313" key="2">
    <source>
        <dbReference type="EMBL" id="KWZ33349.1"/>
    </source>
</evidence>
<feature type="transmembrane region" description="Helical" evidence="1">
    <location>
        <begin position="55"/>
        <end position="78"/>
    </location>
</feature>
<keyword evidence="1" id="KW-0472">Membrane</keyword>
<keyword evidence="1" id="KW-1133">Transmembrane helix</keyword>
<proteinExistence type="predicted"/>
<organism evidence="2 3">
    <name type="scientific">Burkholderia anthina</name>
    <dbReference type="NCBI Taxonomy" id="179879"/>
    <lineage>
        <taxon>Bacteria</taxon>
        <taxon>Pseudomonadati</taxon>
        <taxon>Pseudomonadota</taxon>
        <taxon>Betaproteobacteria</taxon>
        <taxon>Burkholderiales</taxon>
        <taxon>Burkholderiaceae</taxon>
        <taxon>Burkholderia</taxon>
        <taxon>Burkholderia cepacia complex</taxon>
    </lineage>
</organism>
<reference evidence="2 3" key="1">
    <citation type="submission" date="2015-11" db="EMBL/GenBank/DDBJ databases">
        <authorList>
            <person name="Sahl J."/>
            <person name="Wagner D."/>
            <person name="Keim P."/>
        </authorList>
    </citation>
    <scope>NUCLEOTIDE SEQUENCE [LARGE SCALE GENOMIC DNA]</scope>
    <source>
        <strain evidence="2 3">AZ-4-2-10-S1-D7</strain>
    </source>
</reference>
<sequence length="135" mass="14387">MSDARRAWTPLLAIAAGLVGAPALWFAQMLVSETLASTACYPLGVAQAAPRWTHVGVWLALIAAGAFALAAACATWLARAWRHRYRRDADAPAVTRDDSTRFLARCGMLAALGFVIGLVFTGIVTAFVGPCSPWR</sequence>
<name>A0AAW3PXW3_9BURK</name>
<evidence type="ECO:0000313" key="3">
    <source>
        <dbReference type="Proteomes" id="UP000070434"/>
    </source>
</evidence>
<dbReference type="Proteomes" id="UP000070434">
    <property type="component" value="Chromosome 3"/>
</dbReference>
<gene>
    <name evidence="2" type="ORF">WS64_20350</name>
</gene>